<evidence type="ECO:0000313" key="5">
    <source>
        <dbReference type="Proteomes" id="UP001454036"/>
    </source>
</evidence>
<dbReference type="SUPFAM" id="SSF101148">
    <property type="entry name" value="Plant invertase/pectin methylesterase inhibitor"/>
    <property type="match status" value="1"/>
</dbReference>
<dbReference type="SMART" id="SM00856">
    <property type="entry name" value="PMEI"/>
    <property type="match status" value="1"/>
</dbReference>
<dbReference type="Proteomes" id="UP001454036">
    <property type="component" value="Unassembled WGS sequence"/>
</dbReference>
<dbReference type="PANTHER" id="PTHR31080:SF66">
    <property type="entry name" value="EXPRESSED PROTEIN"/>
    <property type="match status" value="1"/>
</dbReference>
<gene>
    <name evidence="4" type="ORF">LIER_14544</name>
</gene>
<feature type="domain" description="Pectinesterase inhibitor" evidence="3">
    <location>
        <begin position="34"/>
        <end position="178"/>
    </location>
</feature>
<keyword evidence="1 2" id="KW-0732">Signal</keyword>
<dbReference type="Pfam" id="PF04043">
    <property type="entry name" value="PMEI"/>
    <property type="match status" value="1"/>
</dbReference>
<reference evidence="4 5" key="1">
    <citation type="submission" date="2024-01" db="EMBL/GenBank/DDBJ databases">
        <title>The complete chloroplast genome sequence of Lithospermum erythrorhizon: insights into the phylogenetic relationship among Boraginaceae species and the maternal lineages of purple gromwells.</title>
        <authorList>
            <person name="Okada T."/>
            <person name="Watanabe K."/>
        </authorList>
    </citation>
    <scope>NUCLEOTIDE SEQUENCE [LARGE SCALE GENOMIC DNA]</scope>
</reference>
<evidence type="ECO:0000313" key="4">
    <source>
        <dbReference type="EMBL" id="GAA0157234.1"/>
    </source>
</evidence>
<comment type="caution">
    <text evidence="4">The sequence shown here is derived from an EMBL/GenBank/DDBJ whole genome shotgun (WGS) entry which is preliminary data.</text>
</comment>
<dbReference type="AlphaFoldDB" id="A0AAV3PZI1"/>
<dbReference type="Gene3D" id="1.20.140.40">
    <property type="entry name" value="Invertase/pectin methylesterase inhibitor family protein"/>
    <property type="match status" value="1"/>
</dbReference>
<evidence type="ECO:0000259" key="3">
    <source>
        <dbReference type="SMART" id="SM00856"/>
    </source>
</evidence>
<dbReference type="GO" id="GO:0004857">
    <property type="term" value="F:enzyme inhibitor activity"/>
    <property type="evidence" value="ECO:0007669"/>
    <property type="project" value="InterPro"/>
</dbReference>
<dbReference type="EMBL" id="BAABME010003060">
    <property type="protein sequence ID" value="GAA0157234.1"/>
    <property type="molecule type" value="Genomic_DNA"/>
</dbReference>
<dbReference type="InterPro" id="IPR006501">
    <property type="entry name" value="Pectinesterase_inhib_dom"/>
</dbReference>
<dbReference type="PANTHER" id="PTHR31080">
    <property type="entry name" value="PECTINESTERASE INHIBITOR-LIKE"/>
    <property type="match status" value="1"/>
</dbReference>
<sequence length="190" mass="20267">MATLFFLLHIAFCLTLQPHLAVGRAFYIPKTTLNNPNLVQQACERASDKNLCVDLISSDIIDGPKRSIKDIAFIAFKIAAKNATETSSFIEGIADDNGIAATVQQALSDCSQHYISAAELIEDAIDELVSDSYPDVVKFAEAALDDVDTCNAGVKDQHKVAAVKSLGVRQMLDIALSVTNVAAASSGAEH</sequence>
<organism evidence="4 5">
    <name type="scientific">Lithospermum erythrorhizon</name>
    <name type="common">Purple gromwell</name>
    <name type="synonym">Lithospermum officinale var. erythrorhizon</name>
    <dbReference type="NCBI Taxonomy" id="34254"/>
    <lineage>
        <taxon>Eukaryota</taxon>
        <taxon>Viridiplantae</taxon>
        <taxon>Streptophyta</taxon>
        <taxon>Embryophyta</taxon>
        <taxon>Tracheophyta</taxon>
        <taxon>Spermatophyta</taxon>
        <taxon>Magnoliopsida</taxon>
        <taxon>eudicotyledons</taxon>
        <taxon>Gunneridae</taxon>
        <taxon>Pentapetalae</taxon>
        <taxon>asterids</taxon>
        <taxon>lamiids</taxon>
        <taxon>Boraginales</taxon>
        <taxon>Boraginaceae</taxon>
        <taxon>Boraginoideae</taxon>
        <taxon>Lithospermeae</taxon>
        <taxon>Lithospermum</taxon>
    </lineage>
</organism>
<dbReference type="NCBIfam" id="TIGR01614">
    <property type="entry name" value="PME_inhib"/>
    <property type="match status" value="1"/>
</dbReference>
<name>A0AAV3PZI1_LITER</name>
<protein>
    <recommendedName>
        <fullName evidence="3">Pectinesterase inhibitor domain-containing protein</fullName>
    </recommendedName>
</protein>
<feature type="signal peptide" evidence="2">
    <location>
        <begin position="1"/>
        <end position="23"/>
    </location>
</feature>
<feature type="chain" id="PRO_5043427683" description="Pectinesterase inhibitor domain-containing protein" evidence="2">
    <location>
        <begin position="24"/>
        <end position="190"/>
    </location>
</feature>
<dbReference type="InterPro" id="IPR051955">
    <property type="entry name" value="PME_Inhibitor"/>
</dbReference>
<evidence type="ECO:0000256" key="1">
    <source>
        <dbReference type="ARBA" id="ARBA00022729"/>
    </source>
</evidence>
<evidence type="ECO:0000256" key="2">
    <source>
        <dbReference type="SAM" id="SignalP"/>
    </source>
</evidence>
<accession>A0AAV3PZI1</accession>
<proteinExistence type="predicted"/>
<dbReference type="InterPro" id="IPR035513">
    <property type="entry name" value="Invertase/methylesterase_inhib"/>
</dbReference>
<keyword evidence="5" id="KW-1185">Reference proteome</keyword>